<dbReference type="EMBL" id="NNRK01000016">
    <property type="protein sequence ID" value="OYR18202.1"/>
    <property type="molecule type" value="Genomic_DNA"/>
</dbReference>
<dbReference type="Proteomes" id="UP000216345">
    <property type="component" value="Unassembled WGS sequence"/>
</dbReference>
<keyword evidence="1" id="KW-0472">Membrane</keyword>
<protein>
    <recommendedName>
        <fullName evidence="4">DUF2149 domain-containing protein</fullName>
    </recommendedName>
</protein>
<evidence type="ECO:0000313" key="2">
    <source>
        <dbReference type="EMBL" id="OYR18202.1"/>
    </source>
</evidence>
<dbReference type="AlphaFoldDB" id="A0A256FTJ6"/>
<evidence type="ECO:0000313" key="3">
    <source>
        <dbReference type="Proteomes" id="UP000216345"/>
    </source>
</evidence>
<dbReference type="Pfam" id="PF09919">
    <property type="entry name" value="DUF2149"/>
    <property type="match status" value="1"/>
</dbReference>
<name>A0A256FTJ6_9HYPH</name>
<keyword evidence="1" id="KW-0812">Transmembrane</keyword>
<accession>A0A256FTJ6</accession>
<dbReference type="RefSeq" id="WP_094573813.1">
    <property type="nucleotide sequence ID" value="NZ_JBHEEL010000025.1"/>
</dbReference>
<organism evidence="2 3">
    <name type="scientific">Brucella rhizosphaerae</name>
    <dbReference type="NCBI Taxonomy" id="571254"/>
    <lineage>
        <taxon>Bacteria</taxon>
        <taxon>Pseudomonadati</taxon>
        <taxon>Pseudomonadota</taxon>
        <taxon>Alphaproteobacteria</taxon>
        <taxon>Hyphomicrobiales</taxon>
        <taxon>Brucellaceae</taxon>
        <taxon>Brucella/Ochrobactrum group</taxon>
        <taxon>Brucella</taxon>
    </lineage>
</organism>
<keyword evidence="1" id="KW-1133">Transmembrane helix</keyword>
<reference evidence="2 3" key="1">
    <citation type="submission" date="2017-07" db="EMBL/GenBank/DDBJ databases">
        <title>Phylogenetic study on the rhizospheric bacterium Ochrobactrum sp. A44.</title>
        <authorList>
            <person name="Krzyzanowska D.M."/>
            <person name="Ossowicki A."/>
            <person name="Rajewska M."/>
            <person name="Maciag T."/>
            <person name="Kaczynski Z."/>
            <person name="Czerwicka M."/>
            <person name="Jafra S."/>
        </authorList>
    </citation>
    <scope>NUCLEOTIDE SEQUENCE [LARGE SCALE GENOMIC DNA]</scope>
    <source>
        <strain evidence="2 3">PR17</strain>
    </source>
</reference>
<dbReference type="OrthoDB" id="199365at2"/>
<dbReference type="InterPro" id="IPR018676">
    <property type="entry name" value="DUF2149"/>
</dbReference>
<comment type="caution">
    <text evidence="2">The sequence shown here is derived from an EMBL/GenBank/DDBJ whole genome shotgun (WGS) entry which is preliminary data.</text>
</comment>
<gene>
    <name evidence="2" type="ORF">CEV32_3413</name>
</gene>
<sequence>MRFLEHDETDDPILSVVNLVDLFLVVIGILMIVIARNPLNPFSAETVTVIENAGKADMRITVKEGKELKRYEASGKIGEGEGVRAGITYRLDDGRMIYIPEGSDPVLN</sequence>
<evidence type="ECO:0000256" key="1">
    <source>
        <dbReference type="SAM" id="Phobius"/>
    </source>
</evidence>
<keyword evidence="3" id="KW-1185">Reference proteome</keyword>
<feature type="transmembrane region" description="Helical" evidence="1">
    <location>
        <begin position="12"/>
        <end position="35"/>
    </location>
</feature>
<evidence type="ECO:0008006" key="4">
    <source>
        <dbReference type="Google" id="ProtNLM"/>
    </source>
</evidence>
<proteinExistence type="predicted"/>